<dbReference type="GO" id="GO:0005737">
    <property type="term" value="C:cytoplasm"/>
    <property type="evidence" value="ECO:0007669"/>
    <property type="project" value="TreeGrafter"/>
</dbReference>
<accession>A0AAU7ULA5</accession>
<keyword evidence="3 5" id="KW-0456">Lyase</keyword>
<dbReference type="GO" id="GO:0046872">
    <property type="term" value="F:metal ion binding"/>
    <property type="evidence" value="ECO:0007669"/>
    <property type="project" value="UniProtKB-KW"/>
</dbReference>
<dbReference type="InterPro" id="IPR050251">
    <property type="entry name" value="HpcH-HpaI_aldolase"/>
</dbReference>
<dbReference type="GO" id="GO:0016832">
    <property type="term" value="F:aldehyde-lyase activity"/>
    <property type="evidence" value="ECO:0007669"/>
    <property type="project" value="TreeGrafter"/>
</dbReference>
<evidence type="ECO:0000256" key="2">
    <source>
        <dbReference type="ARBA" id="ARBA00022723"/>
    </source>
</evidence>
<proteinExistence type="inferred from homology"/>
<dbReference type="KEGG" id="bkr:AAFP32_00640"/>
<feature type="domain" description="HpcH/HpaI aldolase/citrate lyase" evidence="4">
    <location>
        <begin position="20"/>
        <end position="229"/>
    </location>
</feature>
<evidence type="ECO:0000256" key="3">
    <source>
        <dbReference type="ARBA" id="ARBA00023239"/>
    </source>
</evidence>
<name>A0AAU7ULA5_9MICO</name>
<dbReference type="AlphaFoldDB" id="A0AAU7ULA5"/>
<keyword evidence="2" id="KW-0479">Metal-binding</keyword>
<dbReference type="PANTHER" id="PTHR30502">
    <property type="entry name" value="2-KETO-3-DEOXY-L-RHAMNONATE ALDOLASE"/>
    <property type="match status" value="1"/>
</dbReference>
<gene>
    <name evidence="5" type="ORF">AAFP32_00640</name>
</gene>
<dbReference type="InterPro" id="IPR040442">
    <property type="entry name" value="Pyrv_kinase-like_dom_sf"/>
</dbReference>
<reference evidence="5" key="1">
    <citation type="submission" date="2024-06" db="EMBL/GenBank/DDBJ databases">
        <title>Brevibacterium koreense sp. nov., isolated from jogae-jeotgal, a Korean fermented seafood.</title>
        <authorList>
            <person name="Whon T.W."/>
            <person name="Nam S."/>
            <person name="Kim Y."/>
        </authorList>
    </citation>
    <scope>NUCLEOTIDE SEQUENCE</scope>
    <source>
        <strain evidence="5">CBA3109</strain>
    </source>
</reference>
<dbReference type="RefSeq" id="WP_350270181.1">
    <property type="nucleotide sequence ID" value="NZ_CP158281.1"/>
</dbReference>
<comment type="similarity">
    <text evidence="1">Belongs to the HpcH/HpaI aldolase family.</text>
</comment>
<organism evidence="5">
    <name type="scientific">Brevibacterium koreense</name>
    <dbReference type="NCBI Taxonomy" id="3140787"/>
    <lineage>
        <taxon>Bacteria</taxon>
        <taxon>Bacillati</taxon>
        <taxon>Actinomycetota</taxon>
        <taxon>Actinomycetes</taxon>
        <taxon>Micrococcales</taxon>
        <taxon>Brevibacteriaceae</taxon>
        <taxon>Brevibacterium</taxon>
    </lineage>
</organism>
<dbReference type="PANTHER" id="PTHR30502:SF0">
    <property type="entry name" value="PHOSPHOENOLPYRUVATE CARBOXYLASE FAMILY PROTEIN"/>
    <property type="match status" value="1"/>
</dbReference>
<dbReference type="EMBL" id="CP158281">
    <property type="protein sequence ID" value="XBV89272.1"/>
    <property type="molecule type" value="Genomic_DNA"/>
</dbReference>
<evidence type="ECO:0000256" key="1">
    <source>
        <dbReference type="ARBA" id="ARBA00005568"/>
    </source>
</evidence>
<dbReference type="SUPFAM" id="SSF51621">
    <property type="entry name" value="Phosphoenolpyruvate/pyruvate domain"/>
    <property type="match status" value="1"/>
</dbReference>
<evidence type="ECO:0000259" key="4">
    <source>
        <dbReference type="Pfam" id="PF03328"/>
    </source>
</evidence>
<dbReference type="Gene3D" id="3.20.20.60">
    <property type="entry name" value="Phosphoenolpyruvate-binding domains"/>
    <property type="match status" value="1"/>
</dbReference>
<protein>
    <submittedName>
        <fullName evidence="5">Aldolase/citrate lyase family protein</fullName>
    </submittedName>
</protein>
<evidence type="ECO:0000313" key="5">
    <source>
        <dbReference type="EMBL" id="XBV89272.1"/>
    </source>
</evidence>
<dbReference type="InterPro" id="IPR005000">
    <property type="entry name" value="Aldolase/citrate-lyase_domain"/>
</dbReference>
<sequence length="252" mass="26537">MTEALETHRARLAAGEIYNGLWMMSTSQELAKIGSAAGYDYVCLDMQHGFTRPTDVLRLTDAIRASGSALVTARVSANRFTEIGMLADAGVEAVIVPLVSTVAEAEAAVSALDYPSRGGDRSWGPTAELMHNAVQDTRDERPLLFVMIENKEGLANVEKICEVHGIDGVYVGPADLAFAVDALPGQPNDAHAEAVARIRTAADAAGVIPGIHCGNGAEAKTRKEQGFRFITSAGDIGAAGRAFREDLAAARG</sequence>
<dbReference type="Pfam" id="PF03328">
    <property type="entry name" value="HpcH_HpaI"/>
    <property type="match status" value="1"/>
</dbReference>
<dbReference type="InterPro" id="IPR015813">
    <property type="entry name" value="Pyrv/PenolPyrv_kinase-like_dom"/>
</dbReference>